<dbReference type="SUPFAM" id="SSF51905">
    <property type="entry name" value="FAD/NAD(P)-binding domain"/>
    <property type="match status" value="3"/>
</dbReference>
<sequence>MGSIQEPVALADRPRVYGWETTNEAGYTINEVPSGTKRHLKVIVAGAGASGINFAKFQQDDLDNVETVIYEKNAEVSGTWIENQYPGCACDIPSVIYQYTWEPKIWSKYYSDAPEILEYFKSVVDKYNLRKYIKLRHRIDRAEWDEKRAKWIVSVSNLEDGTTFDDECDVFLNCGGIFNYWQWPDIKGLKDYQGVLAHSAAYPVGLDLKGKRVAVIGTGASGIQLTAHIQKVASHLYTWIRTPTWITPGYASKYAGPNGGNFEYTEEQKKRFAEDPEYYRKYRKAIERELTDWNAIHKNTPSSNLAREYAIKTMTEKLKGRPDLLDALTPRNFPVGCKRPTPGNGYLEALVADNVTAFCNESLSELTEQGFIDPDGKEVEVDVIVLATGFNTSWISRFPIIANGVNLQDVYRERPISYLGVAAPHMPNYFTMYGPYGPLGQSSLLPTMEFLSRYIIHVLKKMQIEDIKTITPKLHVIEAMGEHADLTIKRLVWDAPCRSWMKGGKLDGKPMTFAGSRTQYFELVETPRYEDYDITYRSRNMWAWLGNGFSLRDLDGRDPTWFWGLSDGIDEDRDFEKELLDSKGVRDL</sequence>
<dbReference type="AlphaFoldDB" id="A0A8E2DXE2"/>
<evidence type="ECO:0000313" key="5">
    <source>
        <dbReference type="EMBL" id="OCK73333.1"/>
    </source>
</evidence>
<proteinExistence type="inferred from homology"/>
<comment type="similarity">
    <text evidence="1">Belongs to the FAD-binding monooxygenase family.</text>
</comment>
<dbReference type="PANTHER" id="PTHR42877:SF7">
    <property type="entry name" value="FLAVIN-BINDING MONOOXYGENASE-RELATED"/>
    <property type="match status" value="1"/>
</dbReference>
<gene>
    <name evidence="5" type="ORF">K432DRAFT_430642</name>
</gene>
<dbReference type="InterPro" id="IPR036188">
    <property type="entry name" value="FAD/NAD-bd_sf"/>
</dbReference>
<keyword evidence="4" id="KW-0560">Oxidoreductase</keyword>
<dbReference type="InterPro" id="IPR000960">
    <property type="entry name" value="Flavin_mOase"/>
</dbReference>
<keyword evidence="3" id="KW-0274">FAD</keyword>
<dbReference type="Gene3D" id="3.50.50.60">
    <property type="entry name" value="FAD/NAD(P)-binding domain"/>
    <property type="match status" value="3"/>
</dbReference>
<keyword evidence="6" id="KW-1185">Reference proteome</keyword>
<dbReference type="GO" id="GO:0004499">
    <property type="term" value="F:N,N-dimethylaniline monooxygenase activity"/>
    <property type="evidence" value="ECO:0007669"/>
    <property type="project" value="InterPro"/>
</dbReference>
<accession>A0A8E2DXE2</accession>
<dbReference type="InterPro" id="IPR051209">
    <property type="entry name" value="FAD-bind_Monooxygenase_sf"/>
</dbReference>
<evidence type="ECO:0000256" key="2">
    <source>
        <dbReference type="ARBA" id="ARBA00022630"/>
    </source>
</evidence>
<dbReference type="GO" id="GO:0050660">
    <property type="term" value="F:flavin adenine dinucleotide binding"/>
    <property type="evidence" value="ECO:0007669"/>
    <property type="project" value="InterPro"/>
</dbReference>
<reference evidence="5 6" key="1">
    <citation type="journal article" date="2016" name="Nat. Commun.">
        <title>Ectomycorrhizal ecology is imprinted in the genome of the dominant symbiotic fungus Cenococcum geophilum.</title>
        <authorList>
            <consortium name="DOE Joint Genome Institute"/>
            <person name="Peter M."/>
            <person name="Kohler A."/>
            <person name="Ohm R.A."/>
            <person name="Kuo A."/>
            <person name="Krutzmann J."/>
            <person name="Morin E."/>
            <person name="Arend M."/>
            <person name="Barry K.W."/>
            <person name="Binder M."/>
            <person name="Choi C."/>
            <person name="Clum A."/>
            <person name="Copeland A."/>
            <person name="Grisel N."/>
            <person name="Haridas S."/>
            <person name="Kipfer T."/>
            <person name="LaButti K."/>
            <person name="Lindquist E."/>
            <person name="Lipzen A."/>
            <person name="Maire R."/>
            <person name="Meier B."/>
            <person name="Mihaltcheva S."/>
            <person name="Molinier V."/>
            <person name="Murat C."/>
            <person name="Poggeler S."/>
            <person name="Quandt C.A."/>
            <person name="Sperisen C."/>
            <person name="Tritt A."/>
            <person name="Tisserant E."/>
            <person name="Crous P.W."/>
            <person name="Henrissat B."/>
            <person name="Nehls U."/>
            <person name="Egli S."/>
            <person name="Spatafora J.W."/>
            <person name="Grigoriev I.V."/>
            <person name="Martin F.M."/>
        </authorList>
    </citation>
    <scope>NUCLEOTIDE SEQUENCE [LARGE SCALE GENOMIC DNA]</scope>
    <source>
        <strain evidence="5 6">CBS 459.81</strain>
    </source>
</reference>
<keyword evidence="2" id="KW-0285">Flavoprotein</keyword>
<dbReference type="PRINTS" id="PR00370">
    <property type="entry name" value="FMOXYGENASE"/>
</dbReference>
<dbReference type="PANTHER" id="PTHR42877">
    <property type="entry name" value="L-ORNITHINE N(5)-MONOOXYGENASE-RELATED"/>
    <property type="match status" value="1"/>
</dbReference>
<dbReference type="InterPro" id="IPR020946">
    <property type="entry name" value="Flavin_mOase-like"/>
</dbReference>
<dbReference type="EMBL" id="KV745822">
    <property type="protein sequence ID" value="OCK73333.1"/>
    <property type="molecule type" value="Genomic_DNA"/>
</dbReference>
<dbReference type="Pfam" id="PF00743">
    <property type="entry name" value="FMO-like"/>
    <property type="match status" value="1"/>
</dbReference>
<organism evidence="5 6">
    <name type="scientific">Lepidopterella palustris CBS 459.81</name>
    <dbReference type="NCBI Taxonomy" id="1314670"/>
    <lineage>
        <taxon>Eukaryota</taxon>
        <taxon>Fungi</taxon>
        <taxon>Dikarya</taxon>
        <taxon>Ascomycota</taxon>
        <taxon>Pezizomycotina</taxon>
        <taxon>Dothideomycetes</taxon>
        <taxon>Pleosporomycetidae</taxon>
        <taxon>Mytilinidiales</taxon>
        <taxon>Argynnaceae</taxon>
        <taxon>Lepidopterella</taxon>
    </lineage>
</organism>
<dbReference type="Proteomes" id="UP000250266">
    <property type="component" value="Unassembled WGS sequence"/>
</dbReference>
<dbReference type="OrthoDB" id="74360at2759"/>
<dbReference type="GO" id="GO:0050661">
    <property type="term" value="F:NADP binding"/>
    <property type="evidence" value="ECO:0007669"/>
    <property type="project" value="InterPro"/>
</dbReference>
<evidence type="ECO:0000313" key="6">
    <source>
        <dbReference type="Proteomes" id="UP000250266"/>
    </source>
</evidence>
<protein>
    <submittedName>
        <fullName evidence="5">FAD/NAD-P-binding domain-containing protein</fullName>
    </submittedName>
</protein>
<evidence type="ECO:0000256" key="1">
    <source>
        <dbReference type="ARBA" id="ARBA00010139"/>
    </source>
</evidence>
<evidence type="ECO:0000256" key="3">
    <source>
        <dbReference type="ARBA" id="ARBA00022827"/>
    </source>
</evidence>
<evidence type="ECO:0000256" key="4">
    <source>
        <dbReference type="ARBA" id="ARBA00023002"/>
    </source>
</evidence>
<name>A0A8E2DXE2_9PEZI</name>